<dbReference type="SUPFAM" id="SSF55874">
    <property type="entry name" value="ATPase domain of HSP90 chaperone/DNA topoisomerase II/histidine kinase"/>
    <property type="match status" value="1"/>
</dbReference>
<keyword evidence="5" id="KW-0547">Nucleotide-binding</keyword>
<keyword evidence="3" id="KW-0597">Phosphoprotein</keyword>
<comment type="catalytic activity">
    <reaction evidence="1">
        <text>ATP + protein L-histidine = ADP + protein N-phospho-L-histidine.</text>
        <dbReference type="EC" id="2.7.13.3"/>
    </reaction>
</comment>
<dbReference type="InterPro" id="IPR050482">
    <property type="entry name" value="Sensor_HK_TwoCompSys"/>
</dbReference>
<dbReference type="Gene3D" id="1.20.5.1930">
    <property type="match status" value="1"/>
</dbReference>
<keyword evidence="6" id="KW-0418">Kinase</keyword>
<dbReference type="InterPro" id="IPR036890">
    <property type="entry name" value="HATPase_C_sf"/>
</dbReference>
<keyword evidence="13" id="KW-1185">Reference proteome</keyword>
<gene>
    <name evidence="12" type="ORF">GCM10023231_00210</name>
</gene>
<keyword evidence="9" id="KW-1133">Transmembrane helix</keyword>
<accession>A0ABP9AAM3</accession>
<dbReference type="Pfam" id="PF07730">
    <property type="entry name" value="HisKA_3"/>
    <property type="match status" value="1"/>
</dbReference>
<evidence type="ECO:0000256" key="2">
    <source>
        <dbReference type="ARBA" id="ARBA00012438"/>
    </source>
</evidence>
<dbReference type="Proteomes" id="UP001501411">
    <property type="component" value="Unassembled WGS sequence"/>
</dbReference>
<evidence type="ECO:0000259" key="10">
    <source>
        <dbReference type="Pfam" id="PF02518"/>
    </source>
</evidence>
<reference evidence="13" key="1">
    <citation type="journal article" date="2019" name="Int. J. Syst. Evol. Microbiol.">
        <title>The Global Catalogue of Microorganisms (GCM) 10K type strain sequencing project: providing services to taxonomists for standard genome sequencing and annotation.</title>
        <authorList>
            <consortium name="The Broad Institute Genomics Platform"/>
            <consortium name="The Broad Institute Genome Sequencing Center for Infectious Disease"/>
            <person name="Wu L."/>
            <person name="Ma J."/>
        </authorList>
    </citation>
    <scope>NUCLEOTIDE SEQUENCE [LARGE SCALE GENOMIC DNA]</scope>
    <source>
        <strain evidence="13">JCM 18200</strain>
    </source>
</reference>
<evidence type="ECO:0000256" key="1">
    <source>
        <dbReference type="ARBA" id="ARBA00000085"/>
    </source>
</evidence>
<feature type="domain" description="Signal transduction histidine kinase subgroup 3 dimerisation and phosphoacceptor" evidence="11">
    <location>
        <begin position="63"/>
        <end position="128"/>
    </location>
</feature>
<keyword evidence="8" id="KW-0902">Two-component regulatory system</keyword>
<evidence type="ECO:0000313" key="12">
    <source>
        <dbReference type="EMBL" id="GAA4777769.1"/>
    </source>
</evidence>
<keyword evidence="4" id="KW-0808">Transferase</keyword>
<dbReference type="CDD" id="cd16917">
    <property type="entry name" value="HATPase_UhpB-NarQ-NarX-like"/>
    <property type="match status" value="1"/>
</dbReference>
<feature type="domain" description="Histidine kinase/HSP90-like ATPase" evidence="10">
    <location>
        <begin position="172"/>
        <end position="223"/>
    </location>
</feature>
<dbReference type="InterPro" id="IPR011712">
    <property type="entry name" value="Sig_transdc_His_kin_sub3_dim/P"/>
</dbReference>
<evidence type="ECO:0000256" key="8">
    <source>
        <dbReference type="ARBA" id="ARBA00023012"/>
    </source>
</evidence>
<evidence type="ECO:0000256" key="4">
    <source>
        <dbReference type="ARBA" id="ARBA00022679"/>
    </source>
</evidence>
<comment type="caution">
    <text evidence="12">The sequence shown here is derived from an EMBL/GenBank/DDBJ whole genome shotgun (WGS) entry which is preliminary data.</text>
</comment>
<keyword evidence="9" id="KW-0812">Transmembrane</keyword>
<dbReference type="EC" id="2.7.13.3" evidence="2"/>
<sequence>MNDNAVVLIAIIFIGLTIALCGFFFLFHKSQQKIARQQKKLQEEKLLHHQALIKASVRSQDQERQRIGRDLHDSMGSAITMLHLRMSYFEEQHPHRSPELTSFFNDFRSQLDQLLQSCRQISHQLSPEIHRLYSPSESLEELCQKAAAQHQVDLSMTDGARQVLDEFQEEQAINLYRILEELLHNTLRHAHANRIHIQLMHEADQLWITYQDNGKGIDPENTIAGHGMQHIESRLLVLGGQKETTPFTDGGYRLQFSIPVDQPISADQQLTITQTKSYAASY</sequence>
<proteinExistence type="predicted"/>
<dbReference type="PANTHER" id="PTHR24421">
    <property type="entry name" value="NITRATE/NITRITE SENSOR PROTEIN NARX-RELATED"/>
    <property type="match status" value="1"/>
</dbReference>
<dbReference type="PANTHER" id="PTHR24421:SF10">
    <property type="entry name" value="NITRATE_NITRITE SENSOR PROTEIN NARQ"/>
    <property type="match status" value="1"/>
</dbReference>
<keyword evidence="7" id="KW-0067">ATP-binding</keyword>
<evidence type="ECO:0000256" key="3">
    <source>
        <dbReference type="ARBA" id="ARBA00022553"/>
    </source>
</evidence>
<dbReference type="EMBL" id="BAABIQ010000001">
    <property type="protein sequence ID" value="GAA4777769.1"/>
    <property type="molecule type" value="Genomic_DNA"/>
</dbReference>
<dbReference type="RefSeq" id="WP_345229632.1">
    <property type="nucleotide sequence ID" value="NZ_BAABIQ010000001.1"/>
</dbReference>
<evidence type="ECO:0000256" key="9">
    <source>
        <dbReference type="SAM" id="Phobius"/>
    </source>
</evidence>
<keyword evidence="9" id="KW-0472">Membrane</keyword>
<evidence type="ECO:0000256" key="7">
    <source>
        <dbReference type="ARBA" id="ARBA00022840"/>
    </source>
</evidence>
<protein>
    <recommendedName>
        <fullName evidence="2">histidine kinase</fullName>
        <ecNumber evidence="2">2.7.13.3</ecNumber>
    </recommendedName>
</protein>
<name>A0ABP9AAM3_9SPHI</name>
<evidence type="ECO:0000256" key="6">
    <source>
        <dbReference type="ARBA" id="ARBA00022777"/>
    </source>
</evidence>
<dbReference type="InterPro" id="IPR003594">
    <property type="entry name" value="HATPase_dom"/>
</dbReference>
<organism evidence="12 13">
    <name type="scientific">Olivibacter ginsenosidimutans</name>
    <dbReference type="NCBI Taxonomy" id="1176537"/>
    <lineage>
        <taxon>Bacteria</taxon>
        <taxon>Pseudomonadati</taxon>
        <taxon>Bacteroidota</taxon>
        <taxon>Sphingobacteriia</taxon>
        <taxon>Sphingobacteriales</taxon>
        <taxon>Sphingobacteriaceae</taxon>
        <taxon>Olivibacter</taxon>
    </lineage>
</organism>
<evidence type="ECO:0000259" key="11">
    <source>
        <dbReference type="Pfam" id="PF07730"/>
    </source>
</evidence>
<feature type="transmembrane region" description="Helical" evidence="9">
    <location>
        <begin position="6"/>
        <end position="27"/>
    </location>
</feature>
<dbReference type="Pfam" id="PF02518">
    <property type="entry name" value="HATPase_c"/>
    <property type="match status" value="1"/>
</dbReference>
<evidence type="ECO:0000256" key="5">
    <source>
        <dbReference type="ARBA" id="ARBA00022741"/>
    </source>
</evidence>
<dbReference type="Gene3D" id="3.30.565.10">
    <property type="entry name" value="Histidine kinase-like ATPase, C-terminal domain"/>
    <property type="match status" value="1"/>
</dbReference>
<evidence type="ECO:0000313" key="13">
    <source>
        <dbReference type="Proteomes" id="UP001501411"/>
    </source>
</evidence>